<protein>
    <submittedName>
        <fullName evidence="2">Beta-ketoacyl synthase chain length factor</fullName>
    </submittedName>
</protein>
<dbReference type="Pfam" id="PF13723">
    <property type="entry name" value="Ketoacyl-synt_2"/>
    <property type="match status" value="1"/>
</dbReference>
<dbReference type="InterPro" id="IPR014030">
    <property type="entry name" value="Ketoacyl_synth_N"/>
</dbReference>
<name>A0ABW5ZZI1_9BACT</name>
<organism evidence="2 3">
    <name type="scientific">Terrimonas rubra</name>
    <dbReference type="NCBI Taxonomy" id="1035890"/>
    <lineage>
        <taxon>Bacteria</taxon>
        <taxon>Pseudomonadati</taxon>
        <taxon>Bacteroidota</taxon>
        <taxon>Chitinophagia</taxon>
        <taxon>Chitinophagales</taxon>
        <taxon>Chitinophagaceae</taxon>
        <taxon>Terrimonas</taxon>
    </lineage>
</organism>
<keyword evidence="3" id="KW-1185">Reference proteome</keyword>
<dbReference type="RefSeq" id="WP_386094554.1">
    <property type="nucleotide sequence ID" value="NZ_JBHUOZ010000001.1"/>
</dbReference>
<evidence type="ECO:0000313" key="2">
    <source>
        <dbReference type="EMBL" id="MFD2918434.1"/>
    </source>
</evidence>
<feature type="domain" description="Beta-ketoacyl synthase-like N-terminal" evidence="1">
    <location>
        <begin position="35"/>
        <end position="163"/>
    </location>
</feature>
<reference evidence="3" key="1">
    <citation type="journal article" date="2019" name="Int. J. Syst. Evol. Microbiol.">
        <title>The Global Catalogue of Microorganisms (GCM) 10K type strain sequencing project: providing services to taxonomists for standard genome sequencing and annotation.</title>
        <authorList>
            <consortium name="The Broad Institute Genomics Platform"/>
            <consortium name="The Broad Institute Genome Sequencing Center for Infectious Disease"/>
            <person name="Wu L."/>
            <person name="Ma J."/>
        </authorList>
    </citation>
    <scope>NUCLEOTIDE SEQUENCE [LARGE SCALE GENOMIC DNA]</scope>
    <source>
        <strain evidence="3">KCTC 23299</strain>
    </source>
</reference>
<dbReference type="InterPro" id="IPR016039">
    <property type="entry name" value="Thiolase-like"/>
</dbReference>
<evidence type="ECO:0000313" key="3">
    <source>
        <dbReference type="Proteomes" id="UP001597511"/>
    </source>
</evidence>
<dbReference type="SUPFAM" id="SSF53901">
    <property type="entry name" value="Thiolase-like"/>
    <property type="match status" value="1"/>
</dbReference>
<gene>
    <name evidence="2" type="ORF">ACFS6H_01860</name>
</gene>
<dbReference type="EMBL" id="JBHUOZ010000001">
    <property type="protein sequence ID" value="MFD2918434.1"/>
    <property type="molecule type" value="Genomic_DNA"/>
</dbReference>
<accession>A0ABW5ZZI1</accession>
<sequence length="342" mass="37217">MYIHEHICISPQPGFDDLLSGNLQPSVNNQLHAIEPAYTGIPPGLLRRMGKAVRMGIGAALPIIQKHPQLAGIILGTANGGMEDCIKFLNQIIDYEEGILAPGNFVQSTPNAIAGHLGLMSRNRCYNITHVHRGLAFENALLDALLLCGENASESYLLGGVDEISDYNFNIDFLAGWYKKETVANTALYESRTPGSIAGEGTAMFLVNQQPANALGRIKAVNMLHSSSNTAVTDFIVGFLNTNAIQPDLIITGENGDSRLLPFYHTARNLMPPGTPVARFKHLSGEYPSASAFGLWLAIELLNHPAPSHLLTAPVTQKGYENIILYNCYKGEQHSIIWISKK</sequence>
<comment type="caution">
    <text evidence="2">The sequence shown here is derived from an EMBL/GenBank/DDBJ whole genome shotgun (WGS) entry which is preliminary data.</text>
</comment>
<proteinExistence type="predicted"/>
<dbReference type="Proteomes" id="UP001597511">
    <property type="component" value="Unassembled WGS sequence"/>
</dbReference>
<evidence type="ECO:0000259" key="1">
    <source>
        <dbReference type="Pfam" id="PF13723"/>
    </source>
</evidence>